<dbReference type="RefSeq" id="WP_202973536.1">
    <property type="nucleotide sequence ID" value="NZ_NIGF01000022.1"/>
</dbReference>
<dbReference type="InParanoid" id="A0A2S8SPP3"/>
<organism evidence="1 2">
    <name type="scientific">Abditibacterium utsteinense</name>
    <dbReference type="NCBI Taxonomy" id="1960156"/>
    <lineage>
        <taxon>Bacteria</taxon>
        <taxon>Pseudomonadati</taxon>
        <taxon>Abditibacteriota</taxon>
        <taxon>Abditibacteriia</taxon>
        <taxon>Abditibacteriales</taxon>
        <taxon>Abditibacteriaceae</taxon>
        <taxon>Abditibacterium</taxon>
    </lineage>
</organism>
<dbReference type="PROSITE" id="PS51257">
    <property type="entry name" value="PROKAR_LIPOPROTEIN"/>
    <property type="match status" value="1"/>
</dbReference>
<dbReference type="AlphaFoldDB" id="A0A2S8SPP3"/>
<dbReference type="GO" id="GO:0016603">
    <property type="term" value="F:glutaminyl-peptide cyclotransferase activity"/>
    <property type="evidence" value="ECO:0007669"/>
    <property type="project" value="InterPro"/>
</dbReference>
<dbReference type="InterPro" id="IPR011044">
    <property type="entry name" value="Quino_amine_DH_bsu"/>
</dbReference>
<dbReference type="SUPFAM" id="SSF50969">
    <property type="entry name" value="YVTN repeat-like/Quinoprotein amine dehydrogenase"/>
    <property type="match status" value="1"/>
</dbReference>
<dbReference type="PANTHER" id="PTHR31270">
    <property type="entry name" value="GLUTAMINYL-PEPTIDE CYCLOTRANSFERASE"/>
    <property type="match status" value="1"/>
</dbReference>
<comment type="caution">
    <text evidence="1">The sequence shown here is derived from an EMBL/GenBank/DDBJ whole genome shotgun (WGS) entry which is preliminary data.</text>
</comment>
<name>A0A2S8SPP3_9BACT</name>
<proteinExistence type="predicted"/>
<evidence type="ECO:0000313" key="2">
    <source>
        <dbReference type="Proteomes" id="UP000237684"/>
    </source>
</evidence>
<evidence type="ECO:0000313" key="1">
    <source>
        <dbReference type="EMBL" id="PQV62770.1"/>
    </source>
</evidence>
<dbReference type="PANTHER" id="PTHR31270:SF1">
    <property type="entry name" value="GLUTAMINYL-PEPTIDE CYCLOTRANSFERASE"/>
    <property type="match status" value="1"/>
</dbReference>
<dbReference type="InterPro" id="IPR015943">
    <property type="entry name" value="WD40/YVTN_repeat-like_dom_sf"/>
</dbReference>
<reference evidence="1 2" key="1">
    <citation type="journal article" date="2018" name="Syst. Appl. Microbiol.">
        <title>Abditibacterium utsteinense sp. nov., the first cultivated member of candidate phylum FBP, isolated from ice-free Antarctic soil samples.</title>
        <authorList>
            <person name="Tahon G."/>
            <person name="Tytgat B."/>
            <person name="Lebbe L."/>
            <person name="Carlier A."/>
            <person name="Willems A."/>
        </authorList>
    </citation>
    <scope>NUCLEOTIDE SEQUENCE [LARGE SCALE GENOMIC DNA]</scope>
    <source>
        <strain evidence="1 2">LMG 29911</strain>
    </source>
</reference>
<dbReference type="InterPro" id="IPR007788">
    <property type="entry name" value="QCT"/>
</dbReference>
<gene>
    <name evidence="1" type="ORF">B1R32_12217</name>
</gene>
<protein>
    <submittedName>
        <fullName evidence="1">Glutamine cyclotransferase</fullName>
    </submittedName>
</protein>
<keyword evidence="1" id="KW-0808">Transferase</keyword>
<dbReference type="EMBL" id="NIGF01000022">
    <property type="protein sequence ID" value="PQV62770.1"/>
    <property type="molecule type" value="Genomic_DNA"/>
</dbReference>
<accession>A0A2S8SPP3</accession>
<keyword evidence="2" id="KW-1185">Reference proteome</keyword>
<dbReference type="Gene3D" id="2.130.10.10">
    <property type="entry name" value="YVTN repeat-like/Quinoprotein amine dehydrogenase"/>
    <property type="match status" value="1"/>
</dbReference>
<sequence length="289" mass="31878">MNRFFLASFFALSGCAPQSSETQPVAAPVSQNALVSTSAVSTRAVSRIAPTKNEVRQLNWNVEQAFPHDKLAFTEGLLWHNGALYESTGLEGQSDVRKVDARTGQVVQRFKLPPQLFGEGLAFLGGKFYNLTWQSKIGFVFDENFKPLARFSYGNEGWGLATDGEKLLQSDGSDTLTWRDPKNFASLGQIKVTRNGASLRNLNELEWIGGYVWANVWQTDEIVVIDPKSGKVVAQLDLDNLLQPKDRSGTEDVLNGIAYDSASGRIFVTGKNWPKLFSIRVEGAPSVSR</sequence>
<dbReference type="Proteomes" id="UP000237684">
    <property type="component" value="Unassembled WGS sequence"/>
</dbReference>
<dbReference type="Pfam" id="PF05096">
    <property type="entry name" value="Glu_cyclase_2"/>
    <property type="match status" value="1"/>
</dbReference>